<feature type="domain" description="RING-type" evidence="15">
    <location>
        <begin position="161"/>
        <end position="203"/>
    </location>
</feature>
<accession>D8SN53</accession>
<evidence type="ECO:0000256" key="4">
    <source>
        <dbReference type="ARBA" id="ARBA00012483"/>
    </source>
</evidence>
<dbReference type="Proteomes" id="UP000001514">
    <property type="component" value="Unassembled WGS sequence"/>
</dbReference>
<evidence type="ECO:0000256" key="12">
    <source>
        <dbReference type="ARBA" id="ARBA00023136"/>
    </source>
</evidence>
<feature type="transmembrane region" description="Helical" evidence="14">
    <location>
        <begin position="59"/>
        <end position="81"/>
    </location>
</feature>
<dbReference type="PANTHER" id="PTHR46913:SF1">
    <property type="entry name" value="RING-H2 FINGER PROTEIN ATL16"/>
    <property type="match status" value="1"/>
</dbReference>
<evidence type="ECO:0000256" key="2">
    <source>
        <dbReference type="ARBA" id="ARBA00004167"/>
    </source>
</evidence>
<keyword evidence="12 14" id="KW-0472">Membrane</keyword>
<dbReference type="EMBL" id="GL377629">
    <property type="protein sequence ID" value="EFJ14003.1"/>
    <property type="molecule type" value="Genomic_DNA"/>
</dbReference>
<evidence type="ECO:0000256" key="14">
    <source>
        <dbReference type="SAM" id="Phobius"/>
    </source>
</evidence>
<evidence type="ECO:0000256" key="13">
    <source>
        <dbReference type="PROSITE-ProRule" id="PRU00175"/>
    </source>
</evidence>
<evidence type="ECO:0000256" key="5">
    <source>
        <dbReference type="ARBA" id="ARBA00022679"/>
    </source>
</evidence>
<evidence type="ECO:0000256" key="10">
    <source>
        <dbReference type="ARBA" id="ARBA00022833"/>
    </source>
</evidence>
<dbReference type="GO" id="GO:0061630">
    <property type="term" value="F:ubiquitin protein ligase activity"/>
    <property type="evidence" value="ECO:0007669"/>
    <property type="project" value="UniProtKB-EC"/>
</dbReference>
<dbReference type="GO" id="GO:0016020">
    <property type="term" value="C:membrane"/>
    <property type="evidence" value="ECO:0007669"/>
    <property type="project" value="UniProtKB-SubCell"/>
</dbReference>
<organism evidence="17">
    <name type="scientific">Selaginella moellendorffii</name>
    <name type="common">Spikemoss</name>
    <dbReference type="NCBI Taxonomy" id="88036"/>
    <lineage>
        <taxon>Eukaryota</taxon>
        <taxon>Viridiplantae</taxon>
        <taxon>Streptophyta</taxon>
        <taxon>Embryophyta</taxon>
        <taxon>Tracheophyta</taxon>
        <taxon>Lycopodiopsida</taxon>
        <taxon>Selaginellales</taxon>
        <taxon>Selaginellaceae</taxon>
        <taxon>Selaginella</taxon>
    </lineage>
</organism>
<keyword evidence="5" id="KW-0808">Transferase</keyword>
<keyword evidence="17" id="KW-1185">Reference proteome</keyword>
<dbReference type="SMART" id="SM00184">
    <property type="entry name" value="RING"/>
    <property type="match status" value="1"/>
</dbReference>
<evidence type="ECO:0000256" key="8">
    <source>
        <dbReference type="ARBA" id="ARBA00022771"/>
    </source>
</evidence>
<dbReference type="FunCoup" id="D8SN53">
    <property type="interactions" value="208"/>
</dbReference>
<keyword evidence="6 14" id="KW-0812">Transmembrane</keyword>
<dbReference type="SUPFAM" id="SSF57850">
    <property type="entry name" value="RING/U-box"/>
    <property type="match status" value="1"/>
</dbReference>
<dbReference type="InterPro" id="IPR001841">
    <property type="entry name" value="Znf_RING"/>
</dbReference>
<dbReference type="FunFam" id="3.30.40.10:FF:000187">
    <property type="entry name" value="E3 ubiquitin-protein ligase ATL6"/>
    <property type="match status" value="1"/>
</dbReference>
<feature type="non-terminal residue" evidence="16">
    <location>
        <position position="207"/>
    </location>
</feature>
<keyword evidence="10" id="KW-0862">Zinc</keyword>
<name>D8SN53_SELML</name>
<dbReference type="Gramene" id="EFJ14003">
    <property type="protein sequence ID" value="EFJ14003"/>
    <property type="gene ID" value="SELMODRAFT_121181"/>
</dbReference>
<dbReference type="Gene3D" id="3.30.40.10">
    <property type="entry name" value="Zinc/RING finger domain, C3HC4 (zinc finger)"/>
    <property type="match status" value="1"/>
</dbReference>
<dbReference type="HOGENOM" id="CLU_1329328_0_0_1"/>
<dbReference type="CDD" id="cd16461">
    <property type="entry name" value="RING-H2_EL5-like"/>
    <property type="match status" value="1"/>
</dbReference>
<evidence type="ECO:0000256" key="3">
    <source>
        <dbReference type="ARBA" id="ARBA00004906"/>
    </source>
</evidence>
<dbReference type="GO" id="GO:0016567">
    <property type="term" value="P:protein ubiquitination"/>
    <property type="evidence" value="ECO:0000318"/>
    <property type="project" value="GO_Central"/>
</dbReference>
<evidence type="ECO:0000256" key="11">
    <source>
        <dbReference type="ARBA" id="ARBA00022989"/>
    </source>
</evidence>
<dbReference type="EC" id="2.3.2.27" evidence="4"/>
<dbReference type="AlphaFoldDB" id="D8SN53"/>
<keyword evidence="9" id="KW-0833">Ubl conjugation pathway</keyword>
<dbReference type="PANTHER" id="PTHR46913">
    <property type="entry name" value="RING-H2 FINGER PROTEIN ATL16"/>
    <property type="match status" value="1"/>
</dbReference>
<dbReference type="GO" id="GO:0008270">
    <property type="term" value="F:zinc ion binding"/>
    <property type="evidence" value="ECO:0007669"/>
    <property type="project" value="UniProtKB-KW"/>
</dbReference>
<reference evidence="16 17" key="1">
    <citation type="journal article" date="2011" name="Science">
        <title>The Selaginella genome identifies genetic changes associated with the evolution of vascular plants.</title>
        <authorList>
            <person name="Banks J.A."/>
            <person name="Nishiyama T."/>
            <person name="Hasebe M."/>
            <person name="Bowman J.L."/>
            <person name="Gribskov M."/>
            <person name="dePamphilis C."/>
            <person name="Albert V.A."/>
            <person name="Aono N."/>
            <person name="Aoyama T."/>
            <person name="Ambrose B.A."/>
            <person name="Ashton N.W."/>
            <person name="Axtell M.J."/>
            <person name="Barker E."/>
            <person name="Barker M.S."/>
            <person name="Bennetzen J.L."/>
            <person name="Bonawitz N.D."/>
            <person name="Chapple C."/>
            <person name="Cheng C."/>
            <person name="Correa L.G."/>
            <person name="Dacre M."/>
            <person name="DeBarry J."/>
            <person name="Dreyer I."/>
            <person name="Elias M."/>
            <person name="Engstrom E.M."/>
            <person name="Estelle M."/>
            <person name="Feng L."/>
            <person name="Finet C."/>
            <person name="Floyd S.K."/>
            <person name="Frommer W.B."/>
            <person name="Fujita T."/>
            <person name="Gramzow L."/>
            <person name="Gutensohn M."/>
            <person name="Harholt J."/>
            <person name="Hattori M."/>
            <person name="Heyl A."/>
            <person name="Hirai T."/>
            <person name="Hiwatashi Y."/>
            <person name="Ishikawa M."/>
            <person name="Iwata M."/>
            <person name="Karol K.G."/>
            <person name="Koehler B."/>
            <person name="Kolukisaoglu U."/>
            <person name="Kubo M."/>
            <person name="Kurata T."/>
            <person name="Lalonde S."/>
            <person name="Li K."/>
            <person name="Li Y."/>
            <person name="Litt A."/>
            <person name="Lyons E."/>
            <person name="Manning G."/>
            <person name="Maruyama T."/>
            <person name="Michael T.P."/>
            <person name="Mikami K."/>
            <person name="Miyazaki S."/>
            <person name="Morinaga S."/>
            <person name="Murata T."/>
            <person name="Mueller-Roeber B."/>
            <person name="Nelson D.R."/>
            <person name="Obara M."/>
            <person name="Oguri Y."/>
            <person name="Olmstead R.G."/>
            <person name="Onodera N."/>
            <person name="Petersen B.L."/>
            <person name="Pils B."/>
            <person name="Prigge M."/>
            <person name="Rensing S.A."/>
            <person name="Riano-Pachon D.M."/>
            <person name="Roberts A.W."/>
            <person name="Sato Y."/>
            <person name="Scheller H.V."/>
            <person name="Schulz B."/>
            <person name="Schulz C."/>
            <person name="Shakirov E.V."/>
            <person name="Shibagaki N."/>
            <person name="Shinohara N."/>
            <person name="Shippen D.E."/>
            <person name="Soerensen I."/>
            <person name="Sotooka R."/>
            <person name="Sugimoto N."/>
            <person name="Sugita M."/>
            <person name="Sumikawa N."/>
            <person name="Tanurdzic M."/>
            <person name="Theissen G."/>
            <person name="Ulvskov P."/>
            <person name="Wakazuki S."/>
            <person name="Weng J.K."/>
            <person name="Willats W.W."/>
            <person name="Wipf D."/>
            <person name="Wolf P.G."/>
            <person name="Yang L."/>
            <person name="Zimmer A.D."/>
            <person name="Zhu Q."/>
            <person name="Mitros T."/>
            <person name="Hellsten U."/>
            <person name="Loque D."/>
            <person name="Otillar R."/>
            <person name="Salamov A."/>
            <person name="Schmutz J."/>
            <person name="Shapiro H."/>
            <person name="Lindquist E."/>
            <person name="Lucas S."/>
            <person name="Rokhsar D."/>
            <person name="Grigoriev I.V."/>
        </authorList>
    </citation>
    <scope>NUCLEOTIDE SEQUENCE [LARGE SCALE GENOMIC DNA]</scope>
</reference>
<dbReference type="InParanoid" id="D8SN53"/>
<dbReference type="InterPro" id="IPR013083">
    <property type="entry name" value="Znf_RING/FYVE/PHD"/>
</dbReference>
<comment type="subcellular location">
    <subcellularLocation>
        <location evidence="2">Membrane</location>
        <topology evidence="2">Single-pass membrane protein</topology>
    </subcellularLocation>
</comment>
<dbReference type="PROSITE" id="PS50089">
    <property type="entry name" value="ZF_RING_2"/>
    <property type="match status" value="1"/>
</dbReference>
<evidence type="ECO:0000259" key="15">
    <source>
        <dbReference type="PROSITE" id="PS50089"/>
    </source>
</evidence>
<evidence type="ECO:0000313" key="16">
    <source>
        <dbReference type="EMBL" id="EFJ14003.1"/>
    </source>
</evidence>
<comment type="pathway">
    <text evidence="3">Protein modification; protein ubiquitination.</text>
</comment>
<keyword evidence="7" id="KW-0479">Metal-binding</keyword>
<keyword evidence="11 14" id="KW-1133">Transmembrane helix</keyword>
<evidence type="ECO:0000256" key="1">
    <source>
        <dbReference type="ARBA" id="ARBA00000900"/>
    </source>
</evidence>
<sequence length="207" mass="22415">MAPQDYAVPTVDDPGFPFPFPPYSSYPPWYWPPYPPVDFFPPPSPRSSSSGGGISRTSILTPAIVASVALLGSAILLVSYYKVFAKYCSAWQIFWGLSGRGGGGNRRGRGENLHGASSSAGDVEQGWLLAMNTGLDESIVKKIPVYVYRVGGEGVVGSSECVVCLGEFEEDDELRILPKCLHAFHLSCIDVWLRSHSNCPLCRAPVV</sequence>
<dbReference type="eggNOG" id="KOG0800">
    <property type="taxonomic scope" value="Eukaryota"/>
</dbReference>
<dbReference type="UniPathway" id="UPA00143"/>
<comment type="catalytic activity">
    <reaction evidence="1">
        <text>S-ubiquitinyl-[E2 ubiquitin-conjugating enzyme]-L-cysteine + [acceptor protein]-L-lysine = [E2 ubiquitin-conjugating enzyme]-L-cysteine + N(6)-ubiquitinyl-[acceptor protein]-L-lysine.</text>
        <dbReference type="EC" id="2.3.2.27"/>
    </reaction>
</comment>
<evidence type="ECO:0000256" key="9">
    <source>
        <dbReference type="ARBA" id="ARBA00022786"/>
    </source>
</evidence>
<evidence type="ECO:0000313" key="17">
    <source>
        <dbReference type="Proteomes" id="UP000001514"/>
    </source>
</evidence>
<gene>
    <name evidence="16" type="ORF">SELMODRAFT_121181</name>
</gene>
<dbReference type="OMA" id="WLLAMNT"/>
<evidence type="ECO:0000256" key="7">
    <source>
        <dbReference type="ARBA" id="ARBA00022723"/>
    </source>
</evidence>
<proteinExistence type="predicted"/>
<dbReference type="KEGG" id="smo:SELMODRAFT_121181"/>
<dbReference type="InterPro" id="IPR044600">
    <property type="entry name" value="ATL1/ATL16-like"/>
</dbReference>
<keyword evidence="8 13" id="KW-0863">Zinc-finger</keyword>
<dbReference type="Pfam" id="PF13639">
    <property type="entry name" value="zf-RING_2"/>
    <property type="match status" value="1"/>
</dbReference>
<evidence type="ECO:0000256" key="6">
    <source>
        <dbReference type="ARBA" id="ARBA00022692"/>
    </source>
</evidence>
<protein>
    <recommendedName>
        <fullName evidence="4">RING-type E3 ubiquitin transferase</fullName>
        <ecNumber evidence="4">2.3.2.27</ecNumber>
    </recommendedName>
</protein>